<dbReference type="InterPro" id="IPR003439">
    <property type="entry name" value="ABC_transporter-like_ATP-bd"/>
</dbReference>
<protein>
    <submittedName>
        <fullName evidence="5">ABC transporter ATP-binding protein</fullName>
    </submittedName>
</protein>
<dbReference type="InterPro" id="IPR003593">
    <property type="entry name" value="AAA+_ATPase"/>
</dbReference>
<accession>A0ABT9E608</accession>
<keyword evidence="6" id="KW-1185">Reference proteome</keyword>
<dbReference type="InterPro" id="IPR027417">
    <property type="entry name" value="P-loop_NTPase"/>
</dbReference>
<dbReference type="PROSITE" id="PS50893">
    <property type="entry name" value="ABC_TRANSPORTER_2"/>
    <property type="match status" value="1"/>
</dbReference>
<evidence type="ECO:0000313" key="5">
    <source>
        <dbReference type="EMBL" id="MDO9711571.1"/>
    </source>
</evidence>
<dbReference type="InterPro" id="IPR051120">
    <property type="entry name" value="ABC_AA/LPS_Transport"/>
</dbReference>
<evidence type="ECO:0000256" key="1">
    <source>
        <dbReference type="ARBA" id="ARBA00022448"/>
    </source>
</evidence>
<keyword evidence="2" id="KW-0547">Nucleotide-binding</keyword>
<dbReference type="EMBL" id="JAUTWS010000031">
    <property type="protein sequence ID" value="MDO9711571.1"/>
    <property type="molecule type" value="Genomic_DNA"/>
</dbReference>
<comment type="caution">
    <text evidence="5">The sequence shown here is derived from an EMBL/GenBank/DDBJ whole genome shotgun (WGS) entry which is preliminary data.</text>
</comment>
<dbReference type="Gene3D" id="3.40.50.300">
    <property type="entry name" value="P-loop containing nucleotide triphosphate hydrolases"/>
    <property type="match status" value="1"/>
</dbReference>
<dbReference type="RefSeq" id="WP_305106429.1">
    <property type="nucleotide sequence ID" value="NZ_JAUTWS010000031.1"/>
</dbReference>
<keyword evidence="1" id="KW-0813">Transport</keyword>
<name>A0ABT9E608_9PROT</name>
<dbReference type="SUPFAM" id="SSF52540">
    <property type="entry name" value="P-loop containing nucleoside triphosphate hydrolases"/>
    <property type="match status" value="1"/>
</dbReference>
<evidence type="ECO:0000313" key="6">
    <source>
        <dbReference type="Proteomes" id="UP001243009"/>
    </source>
</evidence>
<gene>
    <name evidence="5" type="ORF">Q7A36_24705</name>
</gene>
<dbReference type="PANTHER" id="PTHR45772:SF2">
    <property type="entry name" value="ABC TRANSPORTER ATP-BINDING PROTEIN"/>
    <property type="match status" value="1"/>
</dbReference>
<proteinExistence type="predicted"/>
<organism evidence="5 6">
    <name type="scientific">Paracraurococcus lichenis</name>
    <dbReference type="NCBI Taxonomy" id="3064888"/>
    <lineage>
        <taxon>Bacteria</taxon>
        <taxon>Pseudomonadati</taxon>
        <taxon>Pseudomonadota</taxon>
        <taxon>Alphaproteobacteria</taxon>
        <taxon>Acetobacterales</taxon>
        <taxon>Roseomonadaceae</taxon>
        <taxon>Paracraurococcus</taxon>
    </lineage>
</organism>
<sequence length="244" mass="26219">MALLTVAGVTKVYGPLRALDGVDLEVHAGTFHGLIGPNGSGKSTLLKAIAGGHVPTTGRITFDGTDITTATPFQRSRSGLSLKFQITAVLAELSVYDNVLLALQSTEGYGALLRSRSRHRLHDDVMLALDRFRLADKADDLAGALSHGEQQWLEIAMALAPGPKLLLLDEPTGGMSPEERRVTGELLAPIKSECALVIVEHDLDFIKNICDRLTVLDQGKVLGTGTVAEIEGNSRVQEIYTRRV</sequence>
<dbReference type="Pfam" id="PF00005">
    <property type="entry name" value="ABC_tran"/>
    <property type="match status" value="1"/>
</dbReference>
<dbReference type="SMART" id="SM00382">
    <property type="entry name" value="AAA"/>
    <property type="match status" value="1"/>
</dbReference>
<evidence type="ECO:0000256" key="2">
    <source>
        <dbReference type="ARBA" id="ARBA00022741"/>
    </source>
</evidence>
<reference evidence="5 6" key="1">
    <citation type="submission" date="2023-08" db="EMBL/GenBank/DDBJ databases">
        <title>The draft genome sequence of Paracraurococcus sp. LOR1-02.</title>
        <authorList>
            <person name="Kingkaew E."/>
            <person name="Tanasupawat S."/>
        </authorList>
    </citation>
    <scope>NUCLEOTIDE SEQUENCE [LARGE SCALE GENOMIC DNA]</scope>
    <source>
        <strain evidence="5 6">LOR1-02</strain>
    </source>
</reference>
<feature type="domain" description="ABC transporter" evidence="4">
    <location>
        <begin position="4"/>
        <end position="243"/>
    </location>
</feature>
<dbReference type="Proteomes" id="UP001243009">
    <property type="component" value="Unassembled WGS sequence"/>
</dbReference>
<keyword evidence="3 5" id="KW-0067">ATP-binding</keyword>
<evidence type="ECO:0000259" key="4">
    <source>
        <dbReference type="PROSITE" id="PS50893"/>
    </source>
</evidence>
<dbReference type="PANTHER" id="PTHR45772">
    <property type="entry name" value="CONSERVED COMPONENT OF ABC TRANSPORTER FOR NATURAL AMINO ACIDS-RELATED"/>
    <property type="match status" value="1"/>
</dbReference>
<evidence type="ECO:0000256" key="3">
    <source>
        <dbReference type="ARBA" id="ARBA00022840"/>
    </source>
</evidence>
<dbReference type="GO" id="GO:0005524">
    <property type="term" value="F:ATP binding"/>
    <property type="evidence" value="ECO:0007669"/>
    <property type="project" value="UniProtKB-KW"/>
</dbReference>
<dbReference type="CDD" id="cd03219">
    <property type="entry name" value="ABC_Mj1267_LivG_branched"/>
    <property type="match status" value="1"/>
</dbReference>